<protein>
    <submittedName>
        <fullName evidence="3">Uncharacterized protein</fullName>
    </submittedName>
</protein>
<feature type="region of interest" description="Disordered" evidence="1">
    <location>
        <begin position="28"/>
        <end position="67"/>
    </location>
</feature>
<keyword evidence="2" id="KW-0732">Signal</keyword>
<proteinExistence type="predicted"/>
<dbReference type="RefSeq" id="WP_268056686.1">
    <property type="nucleotide sequence ID" value="NZ_JAPOHA010000001.1"/>
</dbReference>
<keyword evidence="4" id="KW-1185">Reference proteome</keyword>
<evidence type="ECO:0000256" key="2">
    <source>
        <dbReference type="SAM" id="SignalP"/>
    </source>
</evidence>
<dbReference type="Proteomes" id="UP001082703">
    <property type="component" value="Unassembled WGS sequence"/>
</dbReference>
<feature type="chain" id="PRO_5045922546" evidence="2">
    <location>
        <begin position="26"/>
        <end position="123"/>
    </location>
</feature>
<gene>
    <name evidence="3" type="ORF">OUY18_00175</name>
</gene>
<comment type="caution">
    <text evidence="3">The sequence shown here is derived from an EMBL/GenBank/DDBJ whole genome shotgun (WGS) entry which is preliminary data.</text>
</comment>
<accession>A0ABT4BP66</accession>
<sequence>MKTKFVSLLLCLVMCFSLVPNTAFAAKRATTPRPKATSSATVKKAAKPAKKGSKKATVKKSAKKVAKNTSTAKKVQTVYWVDDTKIYHSSKNCRTLKKSKAIHSGTLAQAQKAGHTQLCKVCH</sequence>
<evidence type="ECO:0000313" key="3">
    <source>
        <dbReference type="EMBL" id="MCY1712674.1"/>
    </source>
</evidence>
<feature type="compositionally biased region" description="Basic residues" evidence="1">
    <location>
        <begin position="44"/>
        <end position="66"/>
    </location>
</feature>
<dbReference type="EMBL" id="JAPOHA010000001">
    <property type="protein sequence ID" value="MCY1712674.1"/>
    <property type="molecule type" value="Genomic_DNA"/>
</dbReference>
<evidence type="ECO:0000256" key="1">
    <source>
        <dbReference type="SAM" id="MobiDB-lite"/>
    </source>
</evidence>
<organism evidence="3 4">
    <name type="scientific">Caproiciproducens galactitolivorans</name>
    <dbReference type="NCBI Taxonomy" id="642589"/>
    <lineage>
        <taxon>Bacteria</taxon>
        <taxon>Bacillati</taxon>
        <taxon>Bacillota</taxon>
        <taxon>Clostridia</taxon>
        <taxon>Eubacteriales</taxon>
        <taxon>Acutalibacteraceae</taxon>
        <taxon>Caproiciproducens</taxon>
    </lineage>
</organism>
<name>A0ABT4BP66_9FIRM</name>
<feature type="signal peptide" evidence="2">
    <location>
        <begin position="1"/>
        <end position="25"/>
    </location>
</feature>
<evidence type="ECO:0000313" key="4">
    <source>
        <dbReference type="Proteomes" id="UP001082703"/>
    </source>
</evidence>
<reference evidence="3 4" key="1">
    <citation type="submission" date="2022-11" db="EMBL/GenBank/DDBJ databases">
        <authorList>
            <person name="Caiyu Z."/>
        </authorList>
    </citation>
    <scope>NUCLEOTIDE SEQUENCE [LARGE SCALE GENOMIC DNA]</scope>
    <source>
        <strain evidence="3 4">YR-4</strain>
    </source>
</reference>